<keyword evidence="9 13" id="KW-0456">Lyase</keyword>
<evidence type="ECO:0000256" key="8">
    <source>
        <dbReference type="ARBA" id="ARBA00023209"/>
    </source>
</evidence>
<dbReference type="GO" id="GO:0005743">
    <property type="term" value="C:mitochondrial inner membrane"/>
    <property type="evidence" value="ECO:0007669"/>
    <property type="project" value="UniProtKB-SubCell"/>
</dbReference>
<evidence type="ECO:0000313" key="16">
    <source>
        <dbReference type="Proteomes" id="UP000005408"/>
    </source>
</evidence>
<keyword evidence="7 13" id="KW-0472">Membrane</keyword>
<dbReference type="OMA" id="KDYHHYH"/>
<evidence type="ECO:0000256" key="12">
    <source>
        <dbReference type="ARBA" id="ARBA00045136"/>
    </source>
</evidence>
<dbReference type="HAMAP" id="MF_03208">
    <property type="entry name" value="PS_decarb_PSD_B_type1_euk"/>
    <property type="match status" value="1"/>
</dbReference>
<keyword evidence="8 13" id="KW-0594">Phospholipid biosynthesis</keyword>
<evidence type="ECO:0000256" key="7">
    <source>
        <dbReference type="ARBA" id="ARBA00023136"/>
    </source>
</evidence>
<evidence type="ECO:0000256" key="5">
    <source>
        <dbReference type="ARBA" id="ARBA00022989"/>
    </source>
</evidence>
<reference evidence="15" key="1">
    <citation type="submission" date="2022-08" db="UniProtKB">
        <authorList>
            <consortium name="EnsemblMetazoa"/>
        </authorList>
    </citation>
    <scope>IDENTIFICATION</scope>
    <source>
        <strain evidence="15">05x7-T-G4-1.051#20</strain>
    </source>
</reference>
<comment type="subunit">
    <text evidence="13">Heterodimer of a large membrane-associated beta subunit and a small pyruvoyl-containing alpha subunit.</text>
</comment>
<feature type="site" description="Cleavage (non-hydrolytic); by autocatalysis" evidence="13">
    <location>
        <begin position="355"/>
        <end position="356"/>
    </location>
</feature>
<feature type="topological domain" description="Mitochondrial matrix" evidence="13">
    <location>
        <begin position="1"/>
        <end position="43"/>
    </location>
</feature>
<comment type="subcellular location">
    <molecule>Phosphatidylserine decarboxylase alpha chain</molecule>
    <subcellularLocation>
        <location evidence="13">Mitochondrion inner membrane</location>
        <topology evidence="13">Peripheral membrane protein</topology>
        <orientation evidence="13">Intermembrane side</orientation>
    </subcellularLocation>
    <text evidence="13">Anchored to the mitochondrial inner membrane through its interaction with the integral membrane beta chain.</text>
</comment>
<feature type="transmembrane region" description="Helical" evidence="14">
    <location>
        <begin position="42"/>
        <end position="63"/>
    </location>
</feature>
<dbReference type="GO" id="GO:0004609">
    <property type="term" value="F:phosphatidylserine decarboxylase activity"/>
    <property type="evidence" value="ECO:0007669"/>
    <property type="project" value="UniProtKB-UniRule"/>
</dbReference>
<comment type="pathway">
    <text evidence="13">Phospholipid metabolism; phosphatidylethanolamine biosynthesis; phosphatidylethanolamine from CDP-diacylglycerol: step 2/2.</text>
</comment>
<evidence type="ECO:0000256" key="2">
    <source>
        <dbReference type="ARBA" id="ARBA00022516"/>
    </source>
</evidence>
<feature type="active site" description="Charge relay system; for autoendoproteolytic cleavage activity" evidence="13">
    <location>
        <position position="356"/>
    </location>
</feature>
<dbReference type="EnsemblMetazoa" id="G22677.1">
    <property type="protein sequence ID" value="G22677.1:cds"/>
    <property type="gene ID" value="G22677"/>
</dbReference>
<keyword evidence="13" id="KW-0999">Mitochondrion inner membrane</keyword>
<dbReference type="EnsemblMetazoa" id="G22677.2">
    <property type="protein sequence ID" value="G22677.2:cds"/>
    <property type="gene ID" value="G22677"/>
</dbReference>
<dbReference type="GO" id="GO:0006646">
    <property type="term" value="P:phosphatidylethanolamine biosynthetic process"/>
    <property type="evidence" value="ECO:0007669"/>
    <property type="project" value="UniProtKB-UniRule"/>
</dbReference>
<feature type="chain" id="PRO_5042300378" description="Phosphatidylserine decarboxylase beta chain" evidence="13">
    <location>
        <begin position="1"/>
        <end position="355"/>
    </location>
</feature>
<keyword evidence="2 13" id="KW-0444">Lipid biosynthesis</keyword>
<evidence type="ECO:0000256" key="1">
    <source>
        <dbReference type="ARBA" id="ARBA00005189"/>
    </source>
</evidence>
<protein>
    <recommendedName>
        <fullName evidence="13">Phosphatidylserine decarboxylase proenzyme, mitochondrial</fullName>
        <ecNumber evidence="13">4.1.1.65</ecNumber>
    </recommendedName>
    <component>
        <recommendedName>
            <fullName evidence="13">Phosphatidylserine decarboxylase beta chain</fullName>
        </recommendedName>
    </component>
    <component>
        <recommendedName>
            <fullName evidence="13">Phosphatidylserine decarboxylase alpha chain</fullName>
        </recommendedName>
    </component>
</protein>
<comment type="PTM">
    <text evidence="13">Is synthesized initially as an inactive proenzyme. Formation of the active enzyme involves a self-maturation process in which the active site pyruvoyl group is generated from an internal serine residue via an autocatalytic post-translational modification. Two non-identical subunits are generated from the proenzyme in this reaction, and the pyruvate is formed at the N-terminus of the alpha chain, which is derived from the carboxyl end of the proenzyme. The autoendoproteolytic cleavage occurs by a canonical serine protease mechanism, in which the side chain hydroxyl group of the serine supplies its oxygen atom to form the C-terminus of the beta chain, while the remainder of the serine residue undergoes an oxidative deamination to produce ammonia and the pyruvoyl prosthetic group on the alpha chain. During this reaction, the Ser that is part of the protease active site of the proenzyme becomes the pyruvoyl prosthetic group, which constitutes an essential element of the active site of the mature decarboxylase.</text>
</comment>
<keyword evidence="13" id="KW-0496">Mitochondrion</keyword>
<dbReference type="InterPro" id="IPR003817">
    <property type="entry name" value="PS_Dcarbxylase"/>
</dbReference>
<comment type="subcellular location">
    <molecule>Phosphatidylserine decarboxylase beta chain</molecule>
    <subcellularLocation>
        <location evidence="13">Mitochondrion inner membrane</location>
        <topology evidence="13">Single-pass membrane protein</topology>
        <orientation evidence="13">Intermembrane side</orientation>
    </subcellularLocation>
</comment>
<feature type="chain" id="PRO_5042300377" description="Phosphatidylserine decarboxylase alpha chain" evidence="13">
    <location>
        <begin position="356"/>
        <end position="390"/>
    </location>
</feature>
<dbReference type="PANTHER" id="PTHR10067:SF6">
    <property type="entry name" value="PHOSPHATIDYLSERINE DECARBOXYLASE PROENZYME, MITOCHONDRIAL"/>
    <property type="match status" value="1"/>
</dbReference>
<sequence>MDKPFYWLLQKASNIYQITVRRTAKGIVLFPEKKRPEKTKTYVKILGGTLWLSGTAFVCFHFIGRRNSEQRTKDGHTTNNRIEMYRIMPLKAISRAWGKFNQLELPVVLRRPLLGLYVWMFDCKVDEAMETELQNYKNLGEFFRRVLKPDIRLISQKEELTNPADGKILHFGEVTDGILEQVKGINYSVKHFLGPQTWNSNSKKSKRFAKQTDEEYFRGLKVKPGNKLYHCVVYLAPGDYHRFHSAAKWTINYRRHFPGELLSVSPGIARWIHGLFVLNERVAYMGNWEHGFFSYTAVGATNVGSIKIYCDQEVMTNVKHHPDTRYTPGVYFDKDFRENPIHVEKGEMFGEFNLGSTVVLIFEAPENFKFNVNNDQKVRMGEPMGTCKTS</sequence>
<evidence type="ECO:0000256" key="14">
    <source>
        <dbReference type="SAM" id="Phobius"/>
    </source>
</evidence>
<feature type="active site" description="Charge relay system; for autoendoproteolytic cleavage activity" evidence="13">
    <location>
        <position position="165"/>
    </location>
</feature>
<feature type="topological domain" description="Mitochondrial intermembrane" evidence="13">
    <location>
        <begin position="63"/>
        <end position="390"/>
    </location>
</feature>
<organism evidence="15 16">
    <name type="scientific">Magallana gigas</name>
    <name type="common">Pacific oyster</name>
    <name type="synonym">Crassostrea gigas</name>
    <dbReference type="NCBI Taxonomy" id="29159"/>
    <lineage>
        <taxon>Eukaryota</taxon>
        <taxon>Metazoa</taxon>
        <taxon>Spiralia</taxon>
        <taxon>Lophotrochozoa</taxon>
        <taxon>Mollusca</taxon>
        <taxon>Bivalvia</taxon>
        <taxon>Autobranchia</taxon>
        <taxon>Pteriomorphia</taxon>
        <taxon>Ostreida</taxon>
        <taxon>Ostreoidea</taxon>
        <taxon>Ostreidae</taxon>
        <taxon>Magallana</taxon>
    </lineage>
</organism>
<comment type="cofactor">
    <cofactor evidence="13">
        <name>pyruvate</name>
        <dbReference type="ChEBI" id="CHEBI:15361"/>
    </cofactor>
    <text evidence="13">Binds 1 pyruvoyl group covalently per subunit.</text>
</comment>
<dbReference type="Pfam" id="PF02666">
    <property type="entry name" value="PS_Dcarbxylase"/>
    <property type="match status" value="1"/>
</dbReference>
<evidence type="ECO:0000256" key="9">
    <source>
        <dbReference type="ARBA" id="ARBA00023239"/>
    </source>
</evidence>
<name>A0A8W8K9I2_MAGGI</name>
<keyword evidence="5 13" id="KW-1133">Transmembrane helix</keyword>
<dbReference type="EC" id="4.1.1.65" evidence="13"/>
<dbReference type="AlphaFoldDB" id="A0A8W8K9I2"/>
<dbReference type="InterPro" id="IPR033661">
    <property type="entry name" value="PSD_type1_euk"/>
</dbReference>
<evidence type="ECO:0000256" key="11">
    <source>
        <dbReference type="ARBA" id="ARBA00023317"/>
    </source>
</evidence>
<comment type="function">
    <text evidence="12">Catalyzes the formation of phosphatidylethanolamine (PtdEtn) from phosphatidylserine (PtdSer). Plays a central role in phospholipid metabolism and in the interorganelle trafficking of phosphatidylserine. May be involved in lipid droplet biogenesis at the endoplasmic reticulum membrane.</text>
</comment>
<keyword evidence="16" id="KW-1185">Reference proteome</keyword>
<comment type="catalytic activity">
    <reaction evidence="13">
        <text>a 1,2-diacyl-sn-glycero-3-phospho-L-serine + H(+) = a 1,2-diacyl-sn-glycero-3-phosphoethanolamine + CO2</text>
        <dbReference type="Rhea" id="RHEA:20828"/>
        <dbReference type="ChEBI" id="CHEBI:15378"/>
        <dbReference type="ChEBI" id="CHEBI:16526"/>
        <dbReference type="ChEBI" id="CHEBI:57262"/>
        <dbReference type="ChEBI" id="CHEBI:64612"/>
        <dbReference type="EC" id="4.1.1.65"/>
    </reaction>
</comment>
<dbReference type="InterPro" id="IPR033177">
    <property type="entry name" value="PSD-B"/>
</dbReference>
<dbReference type="Proteomes" id="UP000005408">
    <property type="component" value="Unassembled WGS sequence"/>
</dbReference>
<evidence type="ECO:0000256" key="4">
    <source>
        <dbReference type="ARBA" id="ARBA00022793"/>
    </source>
</evidence>
<dbReference type="GO" id="GO:0016540">
    <property type="term" value="P:protein autoprocessing"/>
    <property type="evidence" value="ECO:0007669"/>
    <property type="project" value="UniProtKB-UniRule"/>
</dbReference>
<evidence type="ECO:0000313" key="15">
    <source>
        <dbReference type="EnsemblMetazoa" id="G22677.2:cds"/>
    </source>
</evidence>
<accession>A0A8W8K9I2</accession>
<keyword evidence="6 13" id="KW-0443">Lipid metabolism</keyword>
<dbReference type="NCBIfam" id="TIGR00163">
    <property type="entry name" value="PS_decarb"/>
    <property type="match status" value="1"/>
</dbReference>
<feature type="active site" description="Charge relay system; for autoendoproteolytic cleavage activity" evidence="13">
    <location>
        <position position="244"/>
    </location>
</feature>
<evidence type="ECO:0000256" key="10">
    <source>
        <dbReference type="ARBA" id="ARBA00023264"/>
    </source>
</evidence>
<keyword evidence="3 13" id="KW-0812">Transmembrane</keyword>
<evidence type="ECO:0000256" key="3">
    <source>
        <dbReference type="ARBA" id="ARBA00022692"/>
    </source>
</evidence>
<proteinExistence type="inferred from homology"/>
<evidence type="ECO:0000256" key="6">
    <source>
        <dbReference type="ARBA" id="ARBA00023098"/>
    </source>
</evidence>
<dbReference type="PANTHER" id="PTHR10067">
    <property type="entry name" value="PHOSPHATIDYLSERINE DECARBOXYLASE"/>
    <property type="match status" value="1"/>
</dbReference>
<feature type="modified residue" description="Pyruvic acid (Ser); by autocatalysis" evidence="13">
    <location>
        <position position="356"/>
    </location>
</feature>
<keyword evidence="11 13" id="KW-0670">Pyruvate</keyword>
<feature type="active site" description="Schiff-base intermediate with substrate; via pyruvic acid; for decarboxylase activity" evidence="13">
    <location>
        <position position="356"/>
    </location>
</feature>
<keyword evidence="13" id="KW-0865">Zymogen</keyword>
<evidence type="ECO:0000256" key="13">
    <source>
        <dbReference type="HAMAP-Rule" id="MF_03208"/>
    </source>
</evidence>
<keyword evidence="4 13" id="KW-0210">Decarboxylase</keyword>
<comment type="pathway">
    <text evidence="1">Lipid metabolism.</text>
</comment>
<keyword evidence="10 13" id="KW-1208">Phospholipid metabolism</keyword>
<comment type="similarity">
    <text evidence="13">Belongs to the phosphatidylserine decarboxylase family. PSD-B subfamily. Eukaryotic type I sub-subfamily.</text>
</comment>